<dbReference type="InterPro" id="IPR027444">
    <property type="entry name" value="H-NS_C_dom"/>
</dbReference>
<feature type="region of interest" description="Disordered" evidence="5">
    <location>
        <begin position="53"/>
        <end position="105"/>
    </location>
</feature>
<dbReference type="HOGENOM" id="CLU_117503_1_2_5"/>
<evidence type="ECO:0000313" key="7">
    <source>
        <dbReference type="EMBL" id="ABV92766.1"/>
    </source>
</evidence>
<evidence type="ECO:0000259" key="6">
    <source>
        <dbReference type="SMART" id="SM00528"/>
    </source>
</evidence>
<dbReference type="PANTHER" id="PTHR38097">
    <property type="match status" value="1"/>
</dbReference>
<keyword evidence="3" id="KW-0963">Cytoplasm</keyword>
<dbReference type="EMBL" id="CP000830">
    <property type="protein sequence ID" value="ABV92766.1"/>
    <property type="molecule type" value="Genomic_DNA"/>
</dbReference>
<gene>
    <name evidence="7" type="ordered locus">Dshi_1024</name>
</gene>
<name>A8LSF2_DINSH</name>
<dbReference type="Pfam" id="PF00816">
    <property type="entry name" value="Histone_HNS"/>
    <property type="match status" value="1"/>
</dbReference>
<reference evidence="8" key="1">
    <citation type="journal article" date="2010" name="ISME J.">
        <title>The complete genome sequence of the algal symbiont Dinoroseobacter shibae: a hitchhiker's guide to life in the sea.</title>
        <authorList>
            <person name="Wagner-Dobler I."/>
            <person name="Ballhausen B."/>
            <person name="Berger M."/>
            <person name="Brinkhoff T."/>
            <person name="Buchholz I."/>
            <person name="Bunk B."/>
            <person name="Cypionka H."/>
            <person name="Daniel R."/>
            <person name="Drepper T."/>
            <person name="Gerdts G."/>
            <person name="Hahnke S."/>
            <person name="Han C."/>
            <person name="Jahn D."/>
            <person name="Kalhoefer D."/>
            <person name="Kiss H."/>
            <person name="Klenk H.P."/>
            <person name="Kyrpides N."/>
            <person name="Liebl W."/>
            <person name="Liesegang H."/>
            <person name="Meincke L."/>
            <person name="Pati A."/>
            <person name="Petersen J."/>
            <person name="Piekarski T."/>
            <person name="Pommerenke C."/>
            <person name="Pradella S."/>
            <person name="Pukall R."/>
            <person name="Rabus R."/>
            <person name="Stackebrandt E."/>
            <person name="Thole S."/>
            <person name="Thompson L."/>
            <person name="Tielen P."/>
            <person name="Tomasch J."/>
            <person name="von Jan M."/>
            <person name="Wanphrut N."/>
            <person name="Wichels A."/>
            <person name="Zech H."/>
            <person name="Simon M."/>
        </authorList>
    </citation>
    <scope>NUCLEOTIDE SEQUENCE [LARGE SCALE GENOMIC DNA]</scope>
    <source>
        <strain evidence="8">DSM 16493 / NCIMB 14021 / DFL 12</strain>
    </source>
</reference>
<dbReference type="STRING" id="398580.Dshi_1024"/>
<dbReference type="GO" id="GO:0003680">
    <property type="term" value="F:minor groove of adenine-thymine-rich DNA binding"/>
    <property type="evidence" value="ECO:0007669"/>
    <property type="project" value="TreeGrafter"/>
</dbReference>
<dbReference type="Gene3D" id="4.10.430.10">
    <property type="entry name" value="Histone-like protein H-NS, C-terminal domain"/>
    <property type="match status" value="1"/>
</dbReference>
<evidence type="ECO:0000256" key="3">
    <source>
        <dbReference type="ARBA" id="ARBA00022490"/>
    </source>
</evidence>
<dbReference type="GO" id="GO:0032993">
    <property type="term" value="C:protein-DNA complex"/>
    <property type="evidence" value="ECO:0007669"/>
    <property type="project" value="TreeGrafter"/>
</dbReference>
<sequence>MGIDLSNMSMEDLTALEKDIAKAKATLEKKRIAEARKAMEMAAKEYGMTVEDVLSSGPDRKSGQKGVAKYANPANPDQTWTGRGRQPTWYREAIAAGTDPASMEI</sequence>
<accession>A8LSF2</accession>
<dbReference type="PANTHER" id="PTHR38097:SF2">
    <property type="entry name" value="DNA-BINDING PROTEIN STPA"/>
    <property type="match status" value="1"/>
</dbReference>
<dbReference type="SMART" id="SM00528">
    <property type="entry name" value="HNS"/>
    <property type="match status" value="1"/>
</dbReference>
<evidence type="ECO:0000256" key="5">
    <source>
        <dbReference type="SAM" id="MobiDB-lite"/>
    </source>
</evidence>
<dbReference type="GO" id="GO:0005829">
    <property type="term" value="C:cytosol"/>
    <property type="evidence" value="ECO:0007669"/>
    <property type="project" value="TreeGrafter"/>
</dbReference>
<dbReference type="KEGG" id="dsh:Dshi_1024"/>
<organism evidence="7 8">
    <name type="scientific">Dinoroseobacter shibae (strain DSM 16493 / NCIMB 14021 / DFL 12)</name>
    <dbReference type="NCBI Taxonomy" id="398580"/>
    <lineage>
        <taxon>Bacteria</taxon>
        <taxon>Pseudomonadati</taxon>
        <taxon>Pseudomonadota</taxon>
        <taxon>Alphaproteobacteria</taxon>
        <taxon>Rhodobacterales</taxon>
        <taxon>Roseobacteraceae</taxon>
        <taxon>Dinoroseobacter</taxon>
    </lineage>
</organism>
<dbReference type="GO" id="GO:0009295">
    <property type="term" value="C:nucleoid"/>
    <property type="evidence" value="ECO:0007669"/>
    <property type="project" value="UniProtKB-SubCell"/>
</dbReference>
<comment type="subcellular location">
    <subcellularLocation>
        <location evidence="1">Cytoplasm</location>
        <location evidence="1">Nucleoid</location>
    </subcellularLocation>
</comment>
<dbReference type="SUPFAM" id="SSF81273">
    <property type="entry name" value="H-NS histone-like proteins"/>
    <property type="match status" value="1"/>
</dbReference>
<dbReference type="InterPro" id="IPR037150">
    <property type="entry name" value="H-NS_C_dom_sf"/>
</dbReference>
<dbReference type="GO" id="GO:0003681">
    <property type="term" value="F:bent DNA binding"/>
    <property type="evidence" value="ECO:0007669"/>
    <property type="project" value="TreeGrafter"/>
</dbReference>
<dbReference type="GO" id="GO:0000976">
    <property type="term" value="F:transcription cis-regulatory region binding"/>
    <property type="evidence" value="ECO:0007669"/>
    <property type="project" value="TreeGrafter"/>
</dbReference>
<keyword evidence="8" id="KW-1185">Reference proteome</keyword>
<evidence type="ECO:0000256" key="2">
    <source>
        <dbReference type="ARBA" id="ARBA00010610"/>
    </source>
</evidence>
<evidence type="ECO:0000256" key="1">
    <source>
        <dbReference type="ARBA" id="ARBA00004453"/>
    </source>
</evidence>
<dbReference type="AlphaFoldDB" id="A8LSF2"/>
<protein>
    <submittedName>
        <fullName evidence="7">Histone family protein nucleoid-structuring protein H-NS</fullName>
    </submittedName>
</protein>
<dbReference type="OrthoDB" id="5297879at2"/>
<proteinExistence type="inferred from homology"/>
<dbReference type="GO" id="GO:0001217">
    <property type="term" value="F:DNA-binding transcription repressor activity"/>
    <property type="evidence" value="ECO:0007669"/>
    <property type="project" value="TreeGrafter"/>
</dbReference>
<dbReference type="RefSeq" id="WP_012177697.1">
    <property type="nucleotide sequence ID" value="NC_009952.1"/>
</dbReference>
<dbReference type="eggNOG" id="COG2916">
    <property type="taxonomic scope" value="Bacteria"/>
</dbReference>
<feature type="domain" description="DNA-binding protein H-NS-like C-terminal" evidence="6">
    <location>
        <begin position="60"/>
        <end position="105"/>
    </location>
</feature>
<comment type="similarity">
    <text evidence="2">Belongs to the histone-like protein H-NS family.</text>
</comment>
<keyword evidence="4" id="KW-0238">DNA-binding</keyword>
<evidence type="ECO:0000256" key="4">
    <source>
        <dbReference type="ARBA" id="ARBA00023125"/>
    </source>
</evidence>
<evidence type="ECO:0000313" key="8">
    <source>
        <dbReference type="Proteomes" id="UP000006833"/>
    </source>
</evidence>
<dbReference type="Proteomes" id="UP000006833">
    <property type="component" value="Chromosome"/>
</dbReference>